<feature type="region of interest" description="Disordered" evidence="1">
    <location>
        <begin position="412"/>
        <end position="455"/>
    </location>
</feature>
<accession>A0A348HEC3</accession>
<dbReference type="Proteomes" id="UP000267342">
    <property type="component" value="Chromosome"/>
</dbReference>
<feature type="region of interest" description="Disordered" evidence="1">
    <location>
        <begin position="309"/>
        <end position="340"/>
    </location>
</feature>
<dbReference type="AlphaFoldDB" id="A0A348HEC3"/>
<dbReference type="EMBL" id="AP018933">
    <property type="protein sequence ID" value="BBG29975.1"/>
    <property type="molecule type" value="Genomic_DNA"/>
</dbReference>
<feature type="compositionally biased region" description="Low complexity" evidence="1">
    <location>
        <begin position="309"/>
        <end position="321"/>
    </location>
</feature>
<evidence type="ECO:0000313" key="3">
    <source>
        <dbReference type="Proteomes" id="UP000267342"/>
    </source>
</evidence>
<evidence type="ECO:0000313" key="2">
    <source>
        <dbReference type="EMBL" id="BBG29975.1"/>
    </source>
</evidence>
<gene>
    <name evidence="2" type="ORF">ZBT109_1215</name>
</gene>
<evidence type="ECO:0000256" key="1">
    <source>
        <dbReference type="SAM" id="MobiDB-lite"/>
    </source>
</evidence>
<sequence>MRIATLATAPASISYQKVPRSTARKASTPAEHILLTAASRSPCSLASTTYPGTSSTPPINDHARPVRAFLYLDTPMHIRFADRATVGKVSQRVVLDNGYMQVPGKVARAGLQRYVGADFLPADLAAIEQQHGRTIGPLDPIIIYRPPELVFDPATMAAFDNVDVIIDHTAANFVDTQTYESDSVGHAISAGRQEGDWMVVDLLIKAQRAIDAIGRGKTALSAGYDGQYRYAPGTTPDGQHYDLILTSIKPNHIALCDIARAGPAARLADSQSTGVLPMKIRLADGTSVDVADENARTLIQRELDSAAQSAQAAQQEASQAAAERDALKDENEKLQARTSDSAIAARVQEVTAVQHDAAQLTGRVADSASIDPHAIRAQALDQMGIKCRYADSWQNADPARTEARFDAELEKKQAEQEQQNTVAAKTADSLRNLGNDAANSVAHHTSSPDQARRAARDQYFNRLKGGAQ</sequence>
<name>A0A348HEC3_9GAMM</name>
<organism evidence="2 3">
    <name type="scientific">Zymobacter palmae</name>
    <dbReference type="NCBI Taxonomy" id="33074"/>
    <lineage>
        <taxon>Bacteria</taxon>
        <taxon>Pseudomonadati</taxon>
        <taxon>Pseudomonadota</taxon>
        <taxon>Gammaproteobacteria</taxon>
        <taxon>Oceanospirillales</taxon>
        <taxon>Halomonadaceae</taxon>
        <taxon>Zymobacter group</taxon>
        <taxon>Zymobacter</taxon>
    </lineage>
</organism>
<dbReference type="Pfam" id="PF09979">
    <property type="entry name" value="DUF2213"/>
    <property type="match status" value="1"/>
</dbReference>
<keyword evidence="3" id="KW-1185">Reference proteome</keyword>
<protein>
    <submittedName>
        <fullName evidence="2">Uncharacterized protein conserved in bacteria</fullName>
    </submittedName>
</protein>
<reference evidence="2 3" key="1">
    <citation type="submission" date="2018-09" db="EMBL/GenBank/DDBJ databases">
        <title>Zymobacter palmae IAM14233 (=T109) whole genome analysis.</title>
        <authorList>
            <person name="Yanase H."/>
        </authorList>
    </citation>
    <scope>NUCLEOTIDE SEQUENCE [LARGE SCALE GENOMIC DNA]</scope>
    <source>
        <strain evidence="2 3">IAM14233</strain>
    </source>
</reference>
<proteinExistence type="predicted"/>
<feature type="compositionally biased region" description="Basic and acidic residues" evidence="1">
    <location>
        <begin position="322"/>
        <end position="335"/>
    </location>
</feature>
<dbReference type="KEGG" id="zpl:ZBT109_1215"/>
<dbReference type="InterPro" id="IPR016913">
    <property type="entry name" value="UCP029215"/>
</dbReference>
<dbReference type="STRING" id="1123510.GCA_000620025_01398"/>